<feature type="compositionally biased region" description="Acidic residues" evidence="6">
    <location>
        <begin position="33"/>
        <end position="44"/>
    </location>
</feature>
<dbReference type="InterPro" id="IPR011501">
    <property type="entry name" value="Noc3_N"/>
</dbReference>
<dbReference type="EMBL" id="BTGC01000008">
    <property type="protein sequence ID" value="GMM51507.1"/>
    <property type="molecule type" value="Genomic_DNA"/>
</dbReference>
<dbReference type="InterPro" id="IPR005612">
    <property type="entry name" value="CCAAT-binding_factor"/>
</dbReference>
<feature type="compositionally biased region" description="Basic residues" evidence="6">
    <location>
        <begin position="1"/>
        <end position="12"/>
    </location>
</feature>
<dbReference type="InterPro" id="IPR016903">
    <property type="entry name" value="Nucleolar_cplx-assoc_3"/>
</dbReference>
<evidence type="ECO:0000256" key="1">
    <source>
        <dbReference type="ARBA" id="ARBA00004604"/>
    </source>
</evidence>
<keyword evidence="3" id="KW-0175">Coiled coil</keyword>
<proteinExistence type="inferred from homology"/>
<evidence type="ECO:0000259" key="8">
    <source>
        <dbReference type="Pfam" id="PF07540"/>
    </source>
</evidence>
<comment type="function">
    <text evidence="5">Required for synthesis of 60S ribosomal subunits and the transport of pre-ribosomes from the nucleoplasm to the cytoplasm.</text>
</comment>
<evidence type="ECO:0000256" key="4">
    <source>
        <dbReference type="ARBA" id="ARBA00023242"/>
    </source>
</evidence>
<evidence type="ECO:0000313" key="9">
    <source>
        <dbReference type="EMBL" id="GMM51507.1"/>
    </source>
</evidence>
<dbReference type="GO" id="GO:0006270">
    <property type="term" value="P:DNA replication initiation"/>
    <property type="evidence" value="ECO:0007669"/>
    <property type="project" value="TreeGrafter"/>
</dbReference>
<dbReference type="PANTHER" id="PTHR14428:SF5">
    <property type="entry name" value="NUCLEOLAR COMPLEX PROTEIN 3 HOMOLOG"/>
    <property type="match status" value="1"/>
</dbReference>
<comment type="caution">
    <text evidence="9">The sequence shown here is derived from an EMBL/GenBank/DDBJ whole genome shotgun (WGS) entry which is preliminary data.</text>
</comment>
<feature type="compositionally biased region" description="Basic and acidic residues" evidence="6">
    <location>
        <begin position="45"/>
        <end position="54"/>
    </location>
</feature>
<feature type="region of interest" description="Disordered" evidence="6">
    <location>
        <begin position="1"/>
        <end position="54"/>
    </location>
</feature>
<evidence type="ECO:0000259" key="7">
    <source>
        <dbReference type="Pfam" id="PF03914"/>
    </source>
</evidence>
<evidence type="ECO:0000256" key="3">
    <source>
        <dbReference type="ARBA" id="ARBA00023054"/>
    </source>
</evidence>
<reference evidence="9 10" key="1">
    <citation type="journal article" date="2023" name="Elife">
        <title>Identification of key yeast species and microbe-microbe interactions impacting larval growth of Drosophila in the wild.</title>
        <authorList>
            <person name="Mure A."/>
            <person name="Sugiura Y."/>
            <person name="Maeda R."/>
            <person name="Honda K."/>
            <person name="Sakurai N."/>
            <person name="Takahashi Y."/>
            <person name="Watada M."/>
            <person name="Katoh T."/>
            <person name="Gotoh A."/>
            <person name="Gotoh Y."/>
            <person name="Taniguchi I."/>
            <person name="Nakamura K."/>
            <person name="Hayashi T."/>
            <person name="Katayama T."/>
            <person name="Uemura T."/>
            <person name="Hattori Y."/>
        </authorList>
    </citation>
    <scope>NUCLEOTIDE SEQUENCE [LARGE SCALE GENOMIC DNA]</scope>
    <source>
        <strain evidence="9 10">SB-73</strain>
    </source>
</reference>
<feature type="compositionally biased region" description="Acidic residues" evidence="6">
    <location>
        <begin position="80"/>
        <end position="103"/>
    </location>
</feature>
<dbReference type="PANTHER" id="PTHR14428">
    <property type="entry name" value="NUCLEOLAR COMPLEX PROTEIN 3"/>
    <property type="match status" value="1"/>
</dbReference>
<comment type="subcellular location">
    <subcellularLocation>
        <location evidence="1 5">Nucleus</location>
        <location evidence="1 5">Nucleolus</location>
    </subcellularLocation>
</comment>
<feature type="domain" description="Nucleolar complex-associated protein 3 N-terminal" evidence="8">
    <location>
        <begin position="109"/>
        <end position="200"/>
    </location>
</feature>
<sequence>MVKSKNSRKAVKRNADDALSQTSFAALSGVESIEPEYADDIEPEDLPRRFKVDEPEGLPIIVDGKVRQVKRPKIEKKENESDDENENESEEDTTKVEEEEEPELQGAELKEYIALFADIITSEPESNLGKLKDMVERITKSKKTKNRQLLIVSLLPVFKSIIPGYRIKELTDAQQSEKTSKDTKQLRDYEQGLLKYYGKYVSILHSCIRAGKSSIDVSKNRYILGCTCVEVACDLLESVPHFNYRQELIVSVIDKLSSQKIDASYTRCLNCLTTIFQLDNEGHVSFETLQALSKMIKQRRYKVDSRVLNVLTSLRLLTELQGRADLERMIKEKPQSFAAQHKLKKKDRIHLTKAQRKARKEQKEIDEEMRKADLGVSSQVKERLQAQTLKLVFVLYMNILKFRVKNLLSPTLEGLAMYTHLINANLFNDLLEVLREILTLDGDTTDSRQRLLCVYTAFQLLKGQGTNWEQSTDLGFFVEELYKSLGTMCLNPLIEQSHKSLQSSHAGRLTSETDMMVRCLEMLFLKHRGVSKMRLLAFTKRLAECSLQFPERSSLVALKVLHQMVREHPEARALLTVEDRVGRGNYNPEALVPEQANAEVSTIWEVALLREHYDPRVRESARAVFRK</sequence>
<dbReference type="Proteomes" id="UP001362899">
    <property type="component" value="Unassembled WGS sequence"/>
</dbReference>
<dbReference type="Pfam" id="PF07540">
    <property type="entry name" value="NOC3p"/>
    <property type="match status" value="1"/>
</dbReference>
<dbReference type="GO" id="GO:0003682">
    <property type="term" value="F:chromatin binding"/>
    <property type="evidence" value="ECO:0007669"/>
    <property type="project" value="TreeGrafter"/>
</dbReference>
<dbReference type="Pfam" id="PF03914">
    <property type="entry name" value="CBF"/>
    <property type="match status" value="1"/>
</dbReference>
<name>A0AAV5RKD5_STABA</name>
<accession>A0AAV5RKD5</accession>
<protein>
    <recommendedName>
        <fullName evidence="5">Nucleolar complex-associated protein 3</fullName>
    </recommendedName>
</protein>
<evidence type="ECO:0000313" key="10">
    <source>
        <dbReference type="Proteomes" id="UP001362899"/>
    </source>
</evidence>
<evidence type="ECO:0000256" key="5">
    <source>
        <dbReference type="PIRNR" id="PIRNR028977"/>
    </source>
</evidence>
<feature type="domain" description="CCAAT-binding factor" evidence="7">
    <location>
        <begin position="451"/>
        <end position="620"/>
    </location>
</feature>
<comment type="similarity">
    <text evidence="2 5">Belongs to the CBF/MAK21 family.</text>
</comment>
<dbReference type="GO" id="GO:0042254">
    <property type="term" value="P:ribosome biogenesis"/>
    <property type="evidence" value="ECO:0007669"/>
    <property type="project" value="UniProtKB-KW"/>
</dbReference>
<feature type="region of interest" description="Disordered" evidence="6">
    <location>
        <begin position="69"/>
        <end position="104"/>
    </location>
</feature>
<evidence type="ECO:0000256" key="2">
    <source>
        <dbReference type="ARBA" id="ARBA00007797"/>
    </source>
</evidence>
<keyword evidence="5" id="KW-0690">Ribosome biogenesis</keyword>
<dbReference type="GO" id="GO:0005730">
    <property type="term" value="C:nucleolus"/>
    <property type="evidence" value="ECO:0007669"/>
    <property type="project" value="UniProtKB-SubCell"/>
</dbReference>
<gene>
    <name evidence="9" type="ORF">DASB73_024700</name>
</gene>
<keyword evidence="4" id="KW-0539">Nucleus</keyword>
<keyword evidence="10" id="KW-1185">Reference proteome</keyword>
<organism evidence="9 10">
    <name type="scientific">Starmerella bacillaris</name>
    <name type="common">Yeast</name>
    <name type="synonym">Candida zemplinina</name>
    <dbReference type="NCBI Taxonomy" id="1247836"/>
    <lineage>
        <taxon>Eukaryota</taxon>
        <taxon>Fungi</taxon>
        <taxon>Dikarya</taxon>
        <taxon>Ascomycota</taxon>
        <taxon>Saccharomycotina</taxon>
        <taxon>Dipodascomycetes</taxon>
        <taxon>Dipodascales</taxon>
        <taxon>Trichomonascaceae</taxon>
        <taxon>Starmerella</taxon>
    </lineage>
</organism>
<dbReference type="AlphaFoldDB" id="A0AAV5RKD5"/>
<dbReference type="PIRSF" id="PIRSF028977">
    <property type="entry name" value="Nucleolar_complex_p3"/>
    <property type="match status" value="1"/>
</dbReference>
<evidence type="ECO:0000256" key="6">
    <source>
        <dbReference type="SAM" id="MobiDB-lite"/>
    </source>
</evidence>